<evidence type="ECO:0000259" key="4">
    <source>
        <dbReference type="PROSITE" id="PS50967"/>
    </source>
</evidence>
<dbReference type="InterPro" id="IPR010997">
    <property type="entry name" value="HRDC-like_sf"/>
</dbReference>
<evidence type="ECO:0000313" key="5">
    <source>
        <dbReference type="EMBL" id="CAL8134906.1"/>
    </source>
</evidence>
<name>A0ABP1RT82_9HEXA</name>
<dbReference type="SUPFAM" id="SSF47819">
    <property type="entry name" value="HRDC-like"/>
    <property type="match status" value="1"/>
</dbReference>
<dbReference type="InterPro" id="IPR044876">
    <property type="entry name" value="HRDC_dom_sf"/>
</dbReference>
<dbReference type="InterPro" id="IPR036397">
    <property type="entry name" value="RNaseH_sf"/>
</dbReference>
<dbReference type="SUPFAM" id="SSF53098">
    <property type="entry name" value="Ribonuclease H-like"/>
    <property type="match status" value="1"/>
</dbReference>
<dbReference type="Gene3D" id="3.30.420.10">
    <property type="entry name" value="Ribonuclease H-like superfamily/Ribonuclease H"/>
    <property type="match status" value="1"/>
</dbReference>
<evidence type="ECO:0000313" key="6">
    <source>
        <dbReference type="Proteomes" id="UP001642540"/>
    </source>
</evidence>
<dbReference type="PANTHER" id="PTHR12124">
    <property type="entry name" value="POLYMYOSITIS/SCLERODERMA AUTOANTIGEN-RELATED"/>
    <property type="match status" value="1"/>
</dbReference>
<dbReference type="InterPro" id="IPR002562">
    <property type="entry name" value="3'-5'_exonuclease_dom"/>
</dbReference>
<dbReference type="InterPro" id="IPR012337">
    <property type="entry name" value="RNaseH-like_sf"/>
</dbReference>
<accession>A0ABP1RT82</accession>
<dbReference type="Pfam" id="PF00570">
    <property type="entry name" value="HRDC"/>
    <property type="match status" value="1"/>
</dbReference>
<dbReference type="Pfam" id="PF01612">
    <property type="entry name" value="DNA_pol_A_exo1"/>
    <property type="match status" value="1"/>
</dbReference>
<evidence type="ECO:0000256" key="3">
    <source>
        <dbReference type="SAM" id="MobiDB-lite"/>
    </source>
</evidence>
<feature type="compositionally biased region" description="Polar residues" evidence="3">
    <location>
        <begin position="475"/>
        <end position="493"/>
    </location>
</feature>
<dbReference type="EMBL" id="CAXLJM020000105">
    <property type="protein sequence ID" value="CAL8134906.1"/>
    <property type="molecule type" value="Genomic_DNA"/>
</dbReference>
<sequence length="493" mass="55916">MQTIRGNELAQARQKWGVQRIRPHTSIPGFLEWRKSINNAIFPSVHPFDGIIREWRLTSDMIATASLIFPRILKYVRTEAELIDCTLDLEDQQELAVDLEMNSDTFFNLICVIQISTLKTDYVIDALTLFSKIKDNLGPILENPTKLKVFHSCNDLIHLQRNFNVFTVGMIDTQEVFEITTGRKDISLANMVQGLLNIEISKVAQRADWRLSPLPNELLEYAASDTRLLFQCWIRLKHDAVSIESESFPKSIQRTLQLVSSLRSNTAAGAWHSYVNLLNHNKDMLNRFGTVGQSQLFMKLFEWREQVGKEFDIHPNKVLRDRELQFVARAMPSSMHTFCKIALINKLVAAEKYETALRIIEDTRSTVFENTELANRKLTRRVVVVEHDSDSDMDWDSSSSTRCVAHNEESGPILVSPPVNQAIELESTENQAQGSNTIGWSVSASSSVHLILTGTLSLLSSVKEPKNRRKGRIASASSSEQRISTSPSSQYHN</sequence>
<dbReference type="Proteomes" id="UP001642540">
    <property type="component" value="Unassembled WGS sequence"/>
</dbReference>
<gene>
    <name evidence="5" type="ORF">ODALV1_LOCUS25742</name>
</gene>
<protein>
    <recommendedName>
        <fullName evidence="4">HRDC domain-containing protein</fullName>
    </recommendedName>
</protein>
<keyword evidence="2" id="KW-0539">Nucleus</keyword>
<organism evidence="5 6">
    <name type="scientific">Orchesella dallaii</name>
    <dbReference type="NCBI Taxonomy" id="48710"/>
    <lineage>
        <taxon>Eukaryota</taxon>
        <taxon>Metazoa</taxon>
        <taxon>Ecdysozoa</taxon>
        <taxon>Arthropoda</taxon>
        <taxon>Hexapoda</taxon>
        <taxon>Collembola</taxon>
        <taxon>Entomobryomorpha</taxon>
        <taxon>Entomobryoidea</taxon>
        <taxon>Orchesellidae</taxon>
        <taxon>Orchesellinae</taxon>
        <taxon>Orchesella</taxon>
    </lineage>
</organism>
<dbReference type="Gene3D" id="1.10.150.80">
    <property type="entry name" value="HRDC domain"/>
    <property type="match status" value="1"/>
</dbReference>
<evidence type="ECO:0000256" key="2">
    <source>
        <dbReference type="ARBA" id="ARBA00023242"/>
    </source>
</evidence>
<comment type="caution">
    <text evidence="5">The sequence shown here is derived from an EMBL/GenBank/DDBJ whole genome shotgun (WGS) entry which is preliminary data.</text>
</comment>
<keyword evidence="6" id="KW-1185">Reference proteome</keyword>
<reference evidence="5 6" key="1">
    <citation type="submission" date="2024-08" db="EMBL/GenBank/DDBJ databases">
        <authorList>
            <person name="Cucini C."/>
            <person name="Frati F."/>
        </authorList>
    </citation>
    <scope>NUCLEOTIDE SEQUENCE [LARGE SCALE GENOMIC DNA]</scope>
</reference>
<proteinExistence type="predicted"/>
<dbReference type="SMART" id="SM00474">
    <property type="entry name" value="35EXOc"/>
    <property type="match status" value="1"/>
</dbReference>
<dbReference type="InterPro" id="IPR045092">
    <property type="entry name" value="Rrp6-like"/>
</dbReference>
<dbReference type="PANTHER" id="PTHR12124:SF47">
    <property type="entry name" value="EXOSOME COMPONENT 10"/>
    <property type="match status" value="1"/>
</dbReference>
<feature type="region of interest" description="Disordered" evidence="3">
    <location>
        <begin position="463"/>
        <end position="493"/>
    </location>
</feature>
<evidence type="ECO:0000256" key="1">
    <source>
        <dbReference type="ARBA" id="ARBA00004123"/>
    </source>
</evidence>
<comment type="subcellular location">
    <subcellularLocation>
        <location evidence="1">Nucleus</location>
    </subcellularLocation>
</comment>
<dbReference type="PROSITE" id="PS50967">
    <property type="entry name" value="HRDC"/>
    <property type="match status" value="1"/>
</dbReference>
<dbReference type="InterPro" id="IPR002121">
    <property type="entry name" value="HRDC_dom"/>
</dbReference>
<feature type="domain" description="HRDC" evidence="4">
    <location>
        <begin position="290"/>
        <end position="370"/>
    </location>
</feature>